<dbReference type="InterPro" id="IPR013132">
    <property type="entry name" value="PseI/NeuA/B-like_N"/>
</dbReference>
<name>A0A316E6W8_9BACT</name>
<dbReference type="InterPro" id="IPR057736">
    <property type="entry name" value="SAF_PseI/NeuA/NeuB"/>
</dbReference>
<dbReference type="Gene3D" id="3.90.1210.10">
    <property type="entry name" value="Antifreeze-like/N-acetylneuraminic acid synthase C-terminal domain"/>
    <property type="match status" value="1"/>
</dbReference>
<dbReference type="PROSITE" id="PS50844">
    <property type="entry name" value="AFP_LIKE"/>
    <property type="match status" value="1"/>
</dbReference>
<dbReference type="InterPro" id="IPR013785">
    <property type="entry name" value="Aldolase_TIM"/>
</dbReference>
<dbReference type="GO" id="GO:0016051">
    <property type="term" value="P:carbohydrate biosynthetic process"/>
    <property type="evidence" value="ECO:0007669"/>
    <property type="project" value="InterPro"/>
</dbReference>
<keyword evidence="3" id="KW-1185">Reference proteome</keyword>
<dbReference type="Pfam" id="PF08666">
    <property type="entry name" value="SAF"/>
    <property type="match status" value="1"/>
</dbReference>
<dbReference type="GO" id="GO:0047444">
    <property type="term" value="F:N-acylneuraminate-9-phosphate synthase activity"/>
    <property type="evidence" value="ECO:0007669"/>
    <property type="project" value="TreeGrafter"/>
</dbReference>
<evidence type="ECO:0000313" key="3">
    <source>
        <dbReference type="Proteomes" id="UP000245489"/>
    </source>
</evidence>
<evidence type="ECO:0000313" key="2">
    <source>
        <dbReference type="EMBL" id="PWK26174.1"/>
    </source>
</evidence>
<dbReference type="Pfam" id="PF03102">
    <property type="entry name" value="NeuB"/>
    <property type="match status" value="1"/>
</dbReference>
<dbReference type="PANTHER" id="PTHR42966:SF1">
    <property type="entry name" value="SIALIC ACID SYNTHASE"/>
    <property type="match status" value="1"/>
</dbReference>
<dbReference type="RefSeq" id="WP_109743379.1">
    <property type="nucleotide sequence ID" value="NZ_QGGO01000013.1"/>
</dbReference>
<sequence length="336" mass="36939">MSEKVLIIAEAGVNHNGNYDLAIKLIDEAKKTGADIVKFQTAVPELVMSKFAEKADYQKVSTGEGESQLAMAKKIHLPLDAYKSLQKYCNEVGIEFLSTPFDMVSIDVLIELNQRIFKIPSGEITNLPYLRKIGSLGTEIIISTGMANLQEIEDAIKVLVEAGTSKDRITVLHCNTEYPTPMHDVNLRAMNTIQNALGVKVGYSDHTNGIEVPIAAVALGATVIEKHFTLDKNMEGPDHQASLDPQELKAMVDAIRNVEIAIAGTGIKDTSESERKNMVIARKSILAAKDIKKGEVFDENNLIVKRPGNGINPMRWDEIIGKVAIRDFQADELIEL</sequence>
<evidence type="ECO:0000259" key="1">
    <source>
        <dbReference type="PROSITE" id="PS50844"/>
    </source>
</evidence>
<dbReference type="InterPro" id="IPR020007">
    <property type="entry name" value="NeuB/NeuA"/>
</dbReference>
<dbReference type="InterPro" id="IPR036732">
    <property type="entry name" value="AFP_Neu5c_C_sf"/>
</dbReference>
<accession>A0A316E6W8</accession>
<dbReference type="NCBIfam" id="TIGR03569">
    <property type="entry name" value="NeuB_NnaB"/>
    <property type="match status" value="1"/>
</dbReference>
<dbReference type="OrthoDB" id="9814210at2"/>
<proteinExistence type="predicted"/>
<reference evidence="2 3" key="1">
    <citation type="submission" date="2018-05" db="EMBL/GenBank/DDBJ databases">
        <title>Genomic Encyclopedia of Archaeal and Bacterial Type Strains, Phase II (KMG-II): from individual species to whole genera.</title>
        <authorList>
            <person name="Goeker M."/>
        </authorList>
    </citation>
    <scope>NUCLEOTIDE SEQUENCE [LARGE SCALE GENOMIC DNA]</scope>
    <source>
        <strain evidence="2 3">DSM 22214</strain>
    </source>
</reference>
<gene>
    <name evidence="2" type="ORF">LV89_02655</name>
</gene>
<dbReference type="PANTHER" id="PTHR42966">
    <property type="entry name" value="N-ACETYLNEURAMINATE SYNTHASE"/>
    <property type="match status" value="1"/>
</dbReference>
<dbReference type="Proteomes" id="UP000245489">
    <property type="component" value="Unassembled WGS sequence"/>
</dbReference>
<dbReference type="InterPro" id="IPR013974">
    <property type="entry name" value="SAF"/>
</dbReference>
<dbReference type="InterPro" id="IPR051690">
    <property type="entry name" value="PseI-like"/>
</dbReference>
<dbReference type="Gene3D" id="3.20.20.70">
    <property type="entry name" value="Aldolase class I"/>
    <property type="match status" value="1"/>
</dbReference>
<dbReference type="AlphaFoldDB" id="A0A316E6W8"/>
<dbReference type="SUPFAM" id="SSF51269">
    <property type="entry name" value="AFP III-like domain"/>
    <property type="match status" value="1"/>
</dbReference>
<dbReference type="SMART" id="SM00858">
    <property type="entry name" value="SAF"/>
    <property type="match status" value="1"/>
</dbReference>
<feature type="domain" description="AFP-like" evidence="1">
    <location>
        <begin position="284"/>
        <end position="336"/>
    </location>
</feature>
<protein>
    <submittedName>
        <fullName evidence="2">N-acetylneuraminate synthase</fullName>
    </submittedName>
</protein>
<dbReference type="EMBL" id="QGGO01000013">
    <property type="protein sequence ID" value="PWK26174.1"/>
    <property type="molecule type" value="Genomic_DNA"/>
</dbReference>
<dbReference type="CDD" id="cd11615">
    <property type="entry name" value="SAF_NeuB_like"/>
    <property type="match status" value="1"/>
</dbReference>
<organism evidence="2 3">
    <name type="scientific">Arcicella aurantiaca</name>
    <dbReference type="NCBI Taxonomy" id="591202"/>
    <lineage>
        <taxon>Bacteria</taxon>
        <taxon>Pseudomonadati</taxon>
        <taxon>Bacteroidota</taxon>
        <taxon>Cytophagia</taxon>
        <taxon>Cytophagales</taxon>
        <taxon>Flectobacillaceae</taxon>
        <taxon>Arcicella</taxon>
    </lineage>
</organism>
<comment type="caution">
    <text evidence="2">The sequence shown here is derived from an EMBL/GenBank/DDBJ whole genome shotgun (WGS) entry which is preliminary data.</text>
</comment>
<dbReference type="InterPro" id="IPR006190">
    <property type="entry name" value="SAF_AFP_Neu5Ac"/>
</dbReference>
<dbReference type="SUPFAM" id="SSF51569">
    <property type="entry name" value="Aldolase"/>
    <property type="match status" value="1"/>
</dbReference>